<feature type="compositionally biased region" description="Low complexity" evidence="6">
    <location>
        <begin position="340"/>
        <end position="350"/>
    </location>
</feature>
<dbReference type="InterPro" id="IPR007641">
    <property type="entry name" value="RNA_pol_Rpb2_7"/>
</dbReference>
<feature type="compositionally biased region" description="Basic and acidic residues" evidence="6">
    <location>
        <begin position="326"/>
        <end position="339"/>
    </location>
</feature>
<keyword evidence="11" id="KW-1185">Reference proteome</keyword>
<evidence type="ECO:0000313" key="11">
    <source>
        <dbReference type="Proteomes" id="UP000289600"/>
    </source>
</evidence>
<dbReference type="Gene3D" id="1.10.10.10">
    <property type="entry name" value="Winged helix-like DNA-binding domain superfamily/Winged helix DNA-binding domain"/>
    <property type="match status" value="1"/>
</dbReference>
<dbReference type="Gene3D" id="3.90.1800.10">
    <property type="entry name" value="RNA polymerase alpha subunit dimerisation domain"/>
    <property type="match status" value="1"/>
</dbReference>
<organism evidence="10 11">
    <name type="scientific">Moumouvirus australiensis</name>
    <dbReference type="NCBI Taxonomy" id="2109587"/>
    <lineage>
        <taxon>Viruses</taxon>
        <taxon>Varidnaviria</taxon>
        <taxon>Bamfordvirae</taxon>
        <taxon>Nucleocytoviricota</taxon>
        <taxon>Megaviricetes</taxon>
        <taxon>Imitervirales</taxon>
        <taxon>Mimiviridae</taxon>
        <taxon>Megamimivirinae</taxon>
        <taxon>Moumouvirus</taxon>
        <taxon>Moumouvirus australiense</taxon>
    </lineage>
</organism>
<evidence type="ECO:0000256" key="6">
    <source>
        <dbReference type="SAM" id="MobiDB-lite"/>
    </source>
</evidence>
<proteinExistence type="predicted"/>
<gene>
    <name evidence="10" type="ORF">mc_277</name>
</gene>
<dbReference type="SUPFAM" id="SSF64484">
    <property type="entry name" value="beta and beta-prime subunits of DNA dependent RNA-polymerase"/>
    <property type="match status" value="1"/>
</dbReference>
<dbReference type="PANTHER" id="PTHR20856">
    <property type="entry name" value="DNA-DIRECTED RNA POLYMERASE I SUBUNIT 2"/>
    <property type="match status" value="1"/>
</dbReference>
<feature type="domain" description="NUMOD4" evidence="8">
    <location>
        <begin position="5"/>
        <end position="44"/>
    </location>
</feature>
<dbReference type="Proteomes" id="UP000289600">
    <property type="component" value="Segment"/>
</dbReference>
<name>A0A2P1EL96_9VIRU</name>
<dbReference type="GO" id="GO:0032549">
    <property type="term" value="F:ribonucleoside binding"/>
    <property type="evidence" value="ECO:0007669"/>
    <property type="project" value="InterPro"/>
</dbReference>
<evidence type="ECO:0000256" key="1">
    <source>
        <dbReference type="ARBA" id="ARBA00012418"/>
    </source>
</evidence>
<dbReference type="GO" id="GO:0004519">
    <property type="term" value="F:endonuclease activity"/>
    <property type="evidence" value="ECO:0007669"/>
    <property type="project" value="UniProtKB-KW"/>
</dbReference>
<evidence type="ECO:0000313" key="10">
    <source>
        <dbReference type="EMBL" id="AVL94663.1"/>
    </source>
</evidence>
<dbReference type="GO" id="GO:0003899">
    <property type="term" value="F:DNA-directed RNA polymerase activity"/>
    <property type="evidence" value="ECO:0007669"/>
    <property type="project" value="UniProtKB-EC"/>
</dbReference>
<dbReference type="Pfam" id="PF07463">
    <property type="entry name" value="NUMOD4"/>
    <property type="match status" value="1"/>
</dbReference>
<dbReference type="SUPFAM" id="SSF54060">
    <property type="entry name" value="His-Me finger endonucleases"/>
    <property type="match status" value="2"/>
</dbReference>
<sequence length="491" mass="55747">MTVKEIWKSIPIKEIKKDYDISNLGRVRRTKDNKLISLVNRSGYDSILYNVYENKKKHLKSCKIHKLVAKLFVKNTDPNNNNIVNHINGIKTDNRAVNLEWTTYSGNSQHAADTKLSVSIKKAVIKYSLKTGKKIKTYDSVLDASKDTGISDGSICSACSGKKDNAGGFGWKYVEENPNNQSDVDLSKYKQIDGFPNYVINREGKIYSLPYKRFLKYQDHQEGCKMVQLTNLGNRKDYLVHRLVASYFLEREDENHNSIRHIDGDKTNNHIDNLEWCTVGGVIEPEIKTNTPYYNPKTAIKPPKRKASNTSPKDLLTANPKNLSKKQREERKKLLEKQSKISGSKVNSNSKSKETKTTSKNSGSKTNKNSNKSGSKTSRKPKIESRRWIKNSLVLTEMERDAICAHGIAQFLKERLVDNSDIYTAYVCDYCGMFAHKVPDKKYYTCTGCQNSTSVSKVVIPYAFKLLMQELASINILGRIRTSKSIVTPKN</sequence>
<keyword evidence="3" id="KW-0808">Transferase</keyword>
<dbReference type="Pfam" id="PF04560">
    <property type="entry name" value="RNA_pol_Rpb2_7"/>
    <property type="match status" value="1"/>
</dbReference>
<feature type="domain" description="RNA polymerase Rpb2" evidence="7">
    <location>
        <begin position="395"/>
        <end position="479"/>
    </location>
</feature>
<dbReference type="GO" id="GO:0000428">
    <property type="term" value="C:DNA-directed RNA polymerase complex"/>
    <property type="evidence" value="ECO:0007669"/>
    <property type="project" value="UniProtKB-KW"/>
</dbReference>
<keyword evidence="10" id="KW-0540">Nuclease</keyword>
<evidence type="ECO:0000259" key="9">
    <source>
        <dbReference type="Pfam" id="PF13392"/>
    </source>
</evidence>
<dbReference type="Pfam" id="PF13392">
    <property type="entry name" value="HNH_3"/>
    <property type="match status" value="1"/>
</dbReference>
<keyword evidence="4" id="KW-0548">Nucleotidyltransferase</keyword>
<reference evidence="11" key="1">
    <citation type="submission" date="2018-01" db="EMBL/GenBank/DDBJ databases">
        <title>Testimony of 'menage a trois' revealed by the proteome of Megavirus virophage.</title>
        <authorList>
            <person name="Jeudy S."/>
            <person name="Bertaux L."/>
            <person name="Alempic J.-M."/>
            <person name="Lartigue A."/>
            <person name="Legendre M."/>
            <person name="Philippe N."/>
            <person name="Beucher L."/>
            <person name="Biondi E."/>
            <person name="Juul S."/>
            <person name="Turner D."/>
            <person name="Coute Y."/>
            <person name="Claverie J.-M."/>
            <person name="Abergel C."/>
        </authorList>
    </citation>
    <scope>NUCLEOTIDE SEQUENCE [LARGE SCALE GENOMIC DNA]</scope>
</reference>
<dbReference type="GO" id="GO:0016788">
    <property type="term" value="F:hydrolase activity, acting on ester bonds"/>
    <property type="evidence" value="ECO:0007669"/>
    <property type="project" value="InterPro"/>
</dbReference>
<keyword evidence="10" id="KW-0255">Endonuclease</keyword>
<evidence type="ECO:0000256" key="4">
    <source>
        <dbReference type="ARBA" id="ARBA00022695"/>
    </source>
</evidence>
<protein>
    <recommendedName>
        <fullName evidence="1">DNA-directed RNA polymerase</fullName>
        <ecNumber evidence="1">2.7.7.6</ecNumber>
    </recommendedName>
</protein>
<accession>A0A2P1EL96</accession>
<evidence type="ECO:0000259" key="7">
    <source>
        <dbReference type="Pfam" id="PF04560"/>
    </source>
</evidence>
<dbReference type="InterPro" id="IPR044925">
    <property type="entry name" value="His-Me_finger_sf"/>
</dbReference>
<dbReference type="GO" id="GO:0003677">
    <property type="term" value="F:DNA binding"/>
    <property type="evidence" value="ECO:0007669"/>
    <property type="project" value="InterPro"/>
</dbReference>
<dbReference type="Gene3D" id="3.90.75.20">
    <property type="match status" value="2"/>
</dbReference>
<dbReference type="EC" id="2.7.7.6" evidence="1"/>
<dbReference type="InterPro" id="IPR015712">
    <property type="entry name" value="DNA-dir_RNA_pol_su2"/>
</dbReference>
<feature type="compositionally biased region" description="Low complexity" evidence="6">
    <location>
        <begin position="358"/>
        <end position="376"/>
    </location>
</feature>
<evidence type="ECO:0000256" key="3">
    <source>
        <dbReference type="ARBA" id="ARBA00022679"/>
    </source>
</evidence>
<evidence type="ECO:0000259" key="8">
    <source>
        <dbReference type="Pfam" id="PF07463"/>
    </source>
</evidence>
<keyword evidence="2" id="KW-0240">DNA-directed RNA polymerase</keyword>
<keyword evidence="5" id="KW-0804">Transcription</keyword>
<keyword evidence="10" id="KW-0378">Hydrolase</keyword>
<dbReference type="EMBL" id="MG807320">
    <property type="protein sequence ID" value="AVL94663.1"/>
    <property type="molecule type" value="Genomic_DNA"/>
</dbReference>
<evidence type="ECO:0000256" key="2">
    <source>
        <dbReference type="ARBA" id="ARBA00022478"/>
    </source>
</evidence>
<dbReference type="SMART" id="SM00497">
    <property type="entry name" value="IENR1"/>
    <property type="match status" value="1"/>
</dbReference>
<dbReference type="InterPro" id="IPR003647">
    <property type="entry name" value="Intron_nuc_1_rpt"/>
</dbReference>
<evidence type="ECO:0000256" key="5">
    <source>
        <dbReference type="ARBA" id="ARBA00023163"/>
    </source>
</evidence>
<dbReference type="InterPro" id="IPR010902">
    <property type="entry name" value="NUMOD4"/>
</dbReference>
<feature type="region of interest" description="Disordered" evidence="6">
    <location>
        <begin position="288"/>
        <end position="383"/>
    </location>
</feature>
<feature type="domain" description="HNH nuclease" evidence="9">
    <location>
        <begin position="238"/>
        <end position="278"/>
    </location>
</feature>
<dbReference type="InterPro" id="IPR003615">
    <property type="entry name" value="HNH_nuc"/>
</dbReference>
<dbReference type="GO" id="GO:0006351">
    <property type="term" value="P:DNA-templated transcription"/>
    <property type="evidence" value="ECO:0007669"/>
    <property type="project" value="InterPro"/>
</dbReference>
<dbReference type="InterPro" id="IPR036388">
    <property type="entry name" value="WH-like_DNA-bd_sf"/>
</dbReference>
<dbReference type="SUPFAM" id="SSF64496">
    <property type="entry name" value="DNA-binding domain of intron-encoded endonucleases"/>
    <property type="match status" value="1"/>
</dbReference>